<dbReference type="InterPro" id="IPR022694">
    <property type="entry name" value="3-OHacyl-CoA_DH"/>
</dbReference>
<proteinExistence type="predicted"/>
<feature type="site" description="Important for catalytic activity" evidence="2">
    <location>
        <position position="141"/>
    </location>
</feature>
<dbReference type="PIRSF" id="PIRSF000105">
    <property type="entry name" value="HCDH"/>
    <property type="match status" value="1"/>
</dbReference>
<dbReference type="GO" id="GO:0016616">
    <property type="term" value="F:oxidoreductase activity, acting on the CH-OH group of donors, NAD or NADP as acceptor"/>
    <property type="evidence" value="ECO:0007669"/>
    <property type="project" value="InterPro"/>
</dbReference>
<dbReference type="eggNOG" id="COG1250">
    <property type="taxonomic scope" value="Bacteria"/>
</dbReference>
<reference evidence="5 6" key="2">
    <citation type="journal article" date="2010" name="Stand. Genomic Sci.">
        <title>Complete genome sequence of Desulfohalobium retbaense type strain (HR(100)).</title>
        <authorList>
            <person name="Spring S."/>
            <person name="Nolan M."/>
            <person name="Lapidus A."/>
            <person name="Glavina Del Rio T."/>
            <person name="Copeland A."/>
            <person name="Tice H."/>
            <person name="Cheng J.F."/>
            <person name="Lucas S."/>
            <person name="Land M."/>
            <person name="Chen F."/>
            <person name="Bruce D."/>
            <person name="Goodwin L."/>
            <person name="Pitluck S."/>
            <person name="Ivanova N."/>
            <person name="Mavromatis K."/>
            <person name="Mikhailova N."/>
            <person name="Pati A."/>
            <person name="Chen A."/>
            <person name="Palaniappan K."/>
            <person name="Hauser L."/>
            <person name="Chang Y.J."/>
            <person name="Jeffries C.D."/>
            <person name="Munk C."/>
            <person name="Kiss H."/>
            <person name="Chain P."/>
            <person name="Han C."/>
            <person name="Brettin T."/>
            <person name="Detter J.C."/>
            <person name="Schuler E."/>
            <person name="Goker M."/>
            <person name="Rohde M."/>
            <person name="Bristow J."/>
            <person name="Eisen J.A."/>
            <person name="Markowitz V."/>
            <person name="Hugenholtz P."/>
            <person name="Kyrpides N.C."/>
            <person name="Klenk H.P."/>
        </authorList>
    </citation>
    <scope>NUCLEOTIDE SEQUENCE [LARGE SCALE GENOMIC DNA]</scope>
    <source>
        <strain evidence="6">ATCC 49802 / DSM 20745 / S 6022</strain>
    </source>
</reference>
<dbReference type="Gene3D" id="3.40.50.720">
    <property type="entry name" value="NAD(P)-binding Rossmann-like Domain"/>
    <property type="match status" value="1"/>
</dbReference>
<dbReference type="PANTHER" id="PTHR48075">
    <property type="entry name" value="3-HYDROXYACYL-COA DEHYDROGENASE FAMILY PROTEIN"/>
    <property type="match status" value="1"/>
</dbReference>
<dbReference type="InterPro" id="IPR013328">
    <property type="entry name" value="6PGD_dom2"/>
</dbReference>
<protein>
    <submittedName>
        <fullName evidence="5">3-hydroxyacyl-CoA dehydrogenase NAD-binding protein</fullName>
    </submittedName>
</protein>
<dbReference type="InterPro" id="IPR036291">
    <property type="entry name" value="NAD(P)-bd_dom_sf"/>
</dbReference>
<sequence length="297" mass="32181">MAQWETVAIIGAGTMGGQIALTLAGRGVPVRLYDPAPEALTAARDRVAAEAARLVDEGVLAGPAAAISARVEAVSTLADAVHGAWLVIEAAPERLDLKRALFAELSALAPPDVILATNSSSFRSRLLADVTRHPARLLNTHFYHHPWQRNGVELMTCGQTDPAVIERVAAFLRATGFLPVVVRGESTGFIYNRIWRAIKRESLRVVAEGLATPEEVDRLFCLALGAPVGPFGLMDRVGLDVVADIERNYAAESGRPEDEPPAFLDEMVRAGRLGIKTGRGFYDYPDPPFTRPSWPRR</sequence>
<organism evidence="5 6">
    <name type="scientific">Sphaerobacter thermophilus (strain ATCC 49802 / DSM 20745 / KCCM 41009 / NCIMB 13125 / S 6022)</name>
    <dbReference type="NCBI Taxonomy" id="479434"/>
    <lineage>
        <taxon>Bacteria</taxon>
        <taxon>Pseudomonadati</taxon>
        <taxon>Thermomicrobiota</taxon>
        <taxon>Thermomicrobia</taxon>
        <taxon>Sphaerobacterales</taxon>
        <taxon>Sphaerobacterineae</taxon>
        <taxon>Sphaerobacteraceae</taxon>
        <taxon>Sphaerobacter</taxon>
    </lineage>
</organism>
<keyword evidence="1" id="KW-0560">Oxidoreductase</keyword>
<dbReference type="Pfam" id="PF02737">
    <property type="entry name" value="3HCDH_N"/>
    <property type="match status" value="1"/>
</dbReference>
<dbReference type="InterPro" id="IPR008927">
    <property type="entry name" value="6-PGluconate_DH-like_C_sf"/>
</dbReference>
<dbReference type="PANTHER" id="PTHR48075:SF3">
    <property type="entry name" value="3-HYDROXYACYL-COA DEHYDROGENASE"/>
    <property type="match status" value="1"/>
</dbReference>
<dbReference type="InParanoid" id="D1C6T3"/>
<feature type="domain" description="3-hydroxyacyl-CoA dehydrogenase NAD binding" evidence="4">
    <location>
        <begin position="6"/>
        <end position="183"/>
    </location>
</feature>
<dbReference type="GO" id="GO:0070403">
    <property type="term" value="F:NAD+ binding"/>
    <property type="evidence" value="ECO:0007669"/>
    <property type="project" value="InterPro"/>
</dbReference>
<dbReference type="Pfam" id="PF00725">
    <property type="entry name" value="3HCDH"/>
    <property type="match status" value="1"/>
</dbReference>
<evidence type="ECO:0000256" key="2">
    <source>
        <dbReference type="PIRSR" id="PIRSR000105-1"/>
    </source>
</evidence>
<evidence type="ECO:0000256" key="1">
    <source>
        <dbReference type="ARBA" id="ARBA00023002"/>
    </source>
</evidence>
<name>D1C6T3_SPHTD</name>
<dbReference type="GO" id="GO:0006631">
    <property type="term" value="P:fatty acid metabolic process"/>
    <property type="evidence" value="ECO:0007669"/>
    <property type="project" value="InterPro"/>
</dbReference>
<dbReference type="KEGG" id="sti:Sthe_0255"/>
<accession>D1C6T3</accession>
<evidence type="ECO:0000313" key="6">
    <source>
        <dbReference type="Proteomes" id="UP000002027"/>
    </source>
</evidence>
<dbReference type="Gene3D" id="1.10.1040.10">
    <property type="entry name" value="N-(1-d-carboxylethyl)-l-norvaline Dehydrogenase, domain 2"/>
    <property type="match status" value="1"/>
</dbReference>
<dbReference type="SUPFAM" id="SSF51735">
    <property type="entry name" value="NAD(P)-binding Rossmann-fold domains"/>
    <property type="match status" value="1"/>
</dbReference>
<reference evidence="6" key="1">
    <citation type="submission" date="2009-11" db="EMBL/GenBank/DDBJ databases">
        <title>The complete chromosome 1 of Sphaerobacter thermophilus DSM 20745.</title>
        <authorList>
            <person name="Lucas S."/>
            <person name="Copeland A."/>
            <person name="Lapidus A."/>
            <person name="Glavina del Rio T."/>
            <person name="Dalin E."/>
            <person name="Tice H."/>
            <person name="Bruce D."/>
            <person name="Goodwin L."/>
            <person name="Pitluck S."/>
            <person name="Kyrpides N."/>
            <person name="Mavromatis K."/>
            <person name="Ivanova N."/>
            <person name="Mikhailova N."/>
            <person name="LaButti K.M."/>
            <person name="Clum A."/>
            <person name="Sun H.I."/>
            <person name="Brettin T."/>
            <person name="Detter J.C."/>
            <person name="Han C."/>
            <person name="Larimer F."/>
            <person name="Land M."/>
            <person name="Hauser L."/>
            <person name="Markowitz V."/>
            <person name="Cheng J.F."/>
            <person name="Hugenholtz P."/>
            <person name="Woyke T."/>
            <person name="Wu D."/>
            <person name="Steenblock K."/>
            <person name="Schneider S."/>
            <person name="Pukall R."/>
            <person name="Goeker M."/>
            <person name="Klenk H.P."/>
            <person name="Eisen J.A."/>
        </authorList>
    </citation>
    <scope>NUCLEOTIDE SEQUENCE [LARGE SCALE GENOMIC DNA]</scope>
    <source>
        <strain evidence="6">ATCC 49802 / DSM 20745 / S 6022</strain>
    </source>
</reference>
<keyword evidence="6" id="KW-1185">Reference proteome</keyword>
<evidence type="ECO:0000259" key="4">
    <source>
        <dbReference type="Pfam" id="PF02737"/>
    </source>
</evidence>
<gene>
    <name evidence="5" type="ordered locus">Sthe_0255</name>
</gene>
<evidence type="ECO:0000313" key="5">
    <source>
        <dbReference type="EMBL" id="ACZ37694.1"/>
    </source>
</evidence>
<dbReference type="SUPFAM" id="SSF48179">
    <property type="entry name" value="6-phosphogluconate dehydrogenase C-terminal domain-like"/>
    <property type="match status" value="1"/>
</dbReference>
<dbReference type="Proteomes" id="UP000002027">
    <property type="component" value="Chromosome 1"/>
</dbReference>
<feature type="domain" description="3-hydroxyacyl-CoA dehydrogenase C-terminal" evidence="3">
    <location>
        <begin position="188"/>
        <end position="284"/>
    </location>
</feature>
<dbReference type="STRING" id="479434.Sthe_0255"/>
<dbReference type="RefSeq" id="WP_012870742.1">
    <property type="nucleotide sequence ID" value="NC_013523.1"/>
</dbReference>
<dbReference type="InterPro" id="IPR006108">
    <property type="entry name" value="3HC_DH_C"/>
</dbReference>
<dbReference type="InterPro" id="IPR006176">
    <property type="entry name" value="3-OHacyl-CoA_DH_NAD-bd"/>
</dbReference>
<dbReference type="HOGENOM" id="CLU_009834_2_0_0"/>
<evidence type="ECO:0000259" key="3">
    <source>
        <dbReference type="Pfam" id="PF00725"/>
    </source>
</evidence>
<dbReference type="AlphaFoldDB" id="D1C6T3"/>
<dbReference type="EMBL" id="CP001823">
    <property type="protein sequence ID" value="ACZ37694.1"/>
    <property type="molecule type" value="Genomic_DNA"/>
</dbReference>